<reference evidence="2" key="1">
    <citation type="submission" date="2021-01" db="EMBL/GenBank/DDBJ databases">
        <authorList>
            <person name="Corre E."/>
            <person name="Pelletier E."/>
            <person name="Niang G."/>
            <person name="Scheremetjew M."/>
            <person name="Finn R."/>
            <person name="Kale V."/>
            <person name="Holt S."/>
            <person name="Cochrane G."/>
            <person name="Meng A."/>
            <person name="Brown T."/>
            <person name="Cohen L."/>
        </authorList>
    </citation>
    <scope>NUCLEOTIDE SEQUENCE</scope>
    <source>
        <strain evidence="2">NIES-2562</strain>
    </source>
</reference>
<feature type="compositionally biased region" description="Low complexity" evidence="1">
    <location>
        <begin position="194"/>
        <end position="207"/>
    </location>
</feature>
<protein>
    <submittedName>
        <fullName evidence="2">Uncharacterized protein</fullName>
    </submittedName>
</protein>
<organism evidence="2">
    <name type="scientific">Palpitomonas bilix</name>
    <dbReference type="NCBI Taxonomy" id="652834"/>
    <lineage>
        <taxon>Eukaryota</taxon>
        <taxon>Eukaryota incertae sedis</taxon>
    </lineage>
</organism>
<feature type="region of interest" description="Disordered" evidence="1">
    <location>
        <begin position="58"/>
        <end position="343"/>
    </location>
</feature>
<name>A0A7S3LUD4_9EUKA</name>
<feature type="compositionally biased region" description="Polar residues" evidence="1">
    <location>
        <begin position="66"/>
        <end position="80"/>
    </location>
</feature>
<dbReference type="EMBL" id="HBIB01041413">
    <property type="protein sequence ID" value="CAE0264737.1"/>
    <property type="molecule type" value="Transcribed_RNA"/>
</dbReference>
<feature type="compositionally biased region" description="Basic and acidic residues" evidence="1">
    <location>
        <begin position="248"/>
        <end position="262"/>
    </location>
</feature>
<feature type="compositionally biased region" description="Low complexity" evidence="1">
    <location>
        <begin position="103"/>
        <end position="124"/>
    </location>
</feature>
<accession>A0A7S3LUD4</accession>
<feature type="compositionally biased region" description="Acidic residues" evidence="1">
    <location>
        <begin position="125"/>
        <end position="144"/>
    </location>
</feature>
<sequence length="436" mass="46604">MDDLLRLKQVVDRAVVASTALKKEAQQFVSLAQQIHTHVKPMLKFFAVQSGVKSEAEAEADASLHQRGSSDVSRGHTSGSLAGARASEKEGAAGRDIGEGEGEASARVSSARAPPQPASRMSMEVEVEVESEEGEERGEEGGEEAGDRHALSVSASPILKEEYSSSLPETPDMAAVASPPKSVKVTTIKKRGQAASVPSPALSSPHPTFNDMSPPKSTPYRKVGDVTPSSPTPTMNSPPKSVKLARGRGGDDDTTTHFDPARRLSMSYRADEYEESSTLPGTPGLDSPTRIIPLQVEDRTPAAASTARKRRRESPAAGDAPTSTSKRAKQGRRAESANAGRGEAMVDIDPTAAVVELDFSLFPSAFRSGARKEELQSVYDLLRSKAGVFYLDEAEAELPSLGKGKVKLLLDLLVSREVAMEKDISHGDRAYWLQRC</sequence>
<evidence type="ECO:0000256" key="1">
    <source>
        <dbReference type="SAM" id="MobiDB-lite"/>
    </source>
</evidence>
<proteinExistence type="predicted"/>
<gene>
    <name evidence="2" type="ORF">PBIL07802_LOCUS27061</name>
</gene>
<dbReference type="AlphaFoldDB" id="A0A7S3LUD4"/>
<evidence type="ECO:0000313" key="2">
    <source>
        <dbReference type="EMBL" id="CAE0264737.1"/>
    </source>
</evidence>
<feature type="compositionally biased region" description="Low complexity" evidence="1">
    <location>
        <begin position="227"/>
        <end position="239"/>
    </location>
</feature>
<feature type="compositionally biased region" description="Basic and acidic residues" evidence="1">
    <location>
        <begin position="86"/>
        <end position="98"/>
    </location>
</feature>